<evidence type="ECO:0000313" key="1">
    <source>
        <dbReference type="EMBL" id="GLS72165.1"/>
    </source>
</evidence>
<reference evidence="2" key="1">
    <citation type="journal article" date="2019" name="Int. J. Syst. Evol. Microbiol.">
        <title>The Global Catalogue of Microorganisms (GCM) 10K type strain sequencing project: providing services to taxonomists for standard genome sequencing and annotation.</title>
        <authorList>
            <consortium name="The Broad Institute Genomics Platform"/>
            <consortium name="The Broad Institute Genome Sequencing Center for Infectious Disease"/>
            <person name="Wu L."/>
            <person name="Ma J."/>
        </authorList>
    </citation>
    <scope>NUCLEOTIDE SEQUENCE [LARGE SCALE GENOMIC DNA]</scope>
    <source>
        <strain evidence="2">NBRC 103632</strain>
    </source>
</reference>
<sequence>MRLTLGHLGDWVVDPRELAARLGVGTEDLKRLERYGYVDARIKEDAGCTRVTVRLLNSGWRGTFDQGGMLISEEKW</sequence>
<comment type="caution">
    <text evidence="1">The sequence shown here is derived from an EMBL/GenBank/DDBJ whole genome shotgun (WGS) entry which is preliminary data.</text>
</comment>
<gene>
    <name evidence="1" type="ORF">GCM10007890_41780</name>
</gene>
<dbReference type="Proteomes" id="UP001157440">
    <property type="component" value="Unassembled WGS sequence"/>
</dbReference>
<evidence type="ECO:0000313" key="2">
    <source>
        <dbReference type="Proteomes" id="UP001157440"/>
    </source>
</evidence>
<keyword evidence="2" id="KW-1185">Reference proteome</keyword>
<accession>A0AA37TI78</accession>
<organism evidence="1 2">
    <name type="scientific">Methylobacterium tardum</name>
    <dbReference type="NCBI Taxonomy" id="374432"/>
    <lineage>
        <taxon>Bacteria</taxon>
        <taxon>Pseudomonadati</taxon>
        <taxon>Pseudomonadota</taxon>
        <taxon>Alphaproteobacteria</taxon>
        <taxon>Hyphomicrobiales</taxon>
        <taxon>Methylobacteriaceae</taxon>
        <taxon>Methylobacterium</taxon>
    </lineage>
</organism>
<dbReference type="AlphaFoldDB" id="A0AA37TI78"/>
<name>A0AA37TI78_9HYPH</name>
<proteinExistence type="predicted"/>
<dbReference type="RefSeq" id="WP_238198714.1">
    <property type="nucleotide sequence ID" value="NZ_BPQZ01000026.1"/>
</dbReference>
<dbReference type="EMBL" id="BSPL01000020">
    <property type="protein sequence ID" value="GLS72165.1"/>
    <property type="molecule type" value="Genomic_DNA"/>
</dbReference>
<protein>
    <submittedName>
        <fullName evidence="1">Uncharacterized protein</fullName>
    </submittedName>
</protein>